<organism evidence="2 3">
    <name type="scientific">Eumeta variegata</name>
    <name type="common">Bagworm moth</name>
    <name type="synonym">Eumeta japonica</name>
    <dbReference type="NCBI Taxonomy" id="151549"/>
    <lineage>
        <taxon>Eukaryota</taxon>
        <taxon>Metazoa</taxon>
        <taxon>Ecdysozoa</taxon>
        <taxon>Arthropoda</taxon>
        <taxon>Hexapoda</taxon>
        <taxon>Insecta</taxon>
        <taxon>Pterygota</taxon>
        <taxon>Neoptera</taxon>
        <taxon>Endopterygota</taxon>
        <taxon>Lepidoptera</taxon>
        <taxon>Glossata</taxon>
        <taxon>Ditrysia</taxon>
        <taxon>Tineoidea</taxon>
        <taxon>Psychidae</taxon>
        <taxon>Oiketicinae</taxon>
        <taxon>Eumeta</taxon>
    </lineage>
</organism>
<proteinExistence type="predicted"/>
<reference evidence="2 3" key="1">
    <citation type="journal article" date="2019" name="Commun. Biol.">
        <title>The bagworm genome reveals a unique fibroin gene that provides high tensile strength.</title>
        <authorList>
            <person name="Kono N."/>
            <person name="Nakamura H."/>
            <person name="Ohtoshi R."/>
            <person name="Tomita M."/>
            <person name="Numata K."/>
            <person name="Arakawa K."/>
        </authorList>
    </citation>
    <scope>NUCLEOTIDE SEQUENCE [LARGE SCALE GENOMIC DNA]</scope>
</reference>
<evidence type="ECO:0000256" key="1">
    <source>
        <dbReference type="SAM" id="MobiDB-lite"/>
    </source>
</evidence>
<gene>
    <name evidence="2" type="ORF">EVAR_32798_1</name>
</gene>
<dbReference type="EMBL" id="BGZK01000530">
    <property type="protein sequence ID" value="GBP48775.1"/>
    <property type="molecule type" value="Genomic_DNA"/>
</dbReference>
<feature type="region of interest" description="Disordered" evidence="1">
    <location>
        <begin position="93"/>
        <end position="114"/>
    </location>
</feature>
<keyword evidence="3" id="KW-1185">Reference proteome</keyword>
<protein>
    <submittedName>
        <fullName evidence="2">Uncharacterized protein</fullName>
    </submittedName>
</protein>
<name>A0A4C1WF76_EUMVA</name>
<accession>A0A4C1WF76</accession>
<evidence type="ECO:0000313" key="2">
    <source>
        <dbReference type="EMBL" id="GBP48775.1"/>
    </source>
</evidence>
<sequence>MFKDFCISIAEKLCESTYERAWIIGNFVCRPICAYLAPPGCLVGRRRPGASRAIAHCSAGSRTHVMLCDTPRVTSSFPEGVVLGPQVVCRRASTSQRQTEEGAERSGAARLTSQRLVHRRRLREVRLPFRRSANTSRRPDPLETLHLNFIAMQHKLIEIGQAQKGKVEAAGAASGVCAPRWSSPNKAASVRVPTGLRALPPPRRTPRAFSKQGRAPVRRFGVAFMFRSNKEQPLNFLPVLLKECERLVPKLDTEYLFYRPPGSHSAVCELRNTMRRSAVRQIHNKERCGLQQYFR</sequence>
<dbReference type="Proteomes" id="UP000299102">
    <property type="component" value="Unassembled WGS sequence"/>
</dbReference>
<comment type="caution">
    <text evidence="2">The sequence shown here is derived from an EMBL/GenBank/DDBJ whole genome shotgun (WGS) entry which is preliminary data.</text>
</comment>
<evidence type="ECO:0000313" key="3">
    <source>
        <dbReference type="Proteomes" id="UP000299102"/>
    </source>
</evidence>
<dbReference type="AlphaFoldDB" id="A0A4C1WF76"/>